<feature type="compositionally biased region" description="Basic and acidic residues" evidence="8">
    <location>
        <begin position="128"/>
        <end position="137"/>
    </location>
</feature>
<feature type="transmembrane region" description="Helical" evidence="9">
    <location>
        <begin position="6"/>
        <end position="24"/>
    </location>
</feature>
<feature type="transmembrane region" description="Helical" evidence="9">
    <location>
        <begin position="62"/>
        <end position="81"/>
    </location>
</feature>
<gene>
    <name evidence="10" type="ORF">CLV52_2644</name>
</gene>
<feature type="region of interest" description="Disordered" evidence="8">
    <location>
        <begin position="114"/>
        <end position="137"/>
    </location>
</feature>
<sequence length="137" mass="14381">MSVHAVLTALIALLFAAGAALAVFRVVRGPTILDRMIASDVLLTTTMLVLGAFMALERRADLLPVLLVLAGAAGFATIAVARAVSKHDRPDPDDAGHDPLATVDGAPAVLEATRRHVEGLDPEDLDRDDLRPTGRDA</sequence>
<keyword evidence="5 9" id="KW-0812">Transmembrane</keyword>
<dbReference type="GO" id="GO:0005886">
    <property type="term" value="C:plasma membrane"/>
    <property type="evidence" value="ECO:0007669"/>
    <property type="project" value="UniProtKB-SubCell"/>
</dbReference>
<dbReference type="Proteomes" id="UP000295344">
    <property type="component" value="Unassembled WGS sequence"/>
</dbReference>
<comment type="caution">
    <text evidence="10">The sequence shown here is derived from an EMBL/GenBank/DDBJ whole genome shotgun (WGS) entry which is preliminary data.</text>
</comment>
<proteinExistence type="inferred from homology"/>
<evidence type="ECO:0000256" key="1">
    <source>
        <dbReference type="ARBA" id="ARBA00004651"/>
    </source>
</evidence>
<dbReference type="EMBL" id="SOAM01000002">
    <property type="protein sequence ID" value="TDS77685.1"/>
    <property type="molecule type" value="Genomic_DNA"/>
</dbReference>
<evidence type="ECO:0000256" key="6">
    <source>
        <dbReference type="ARBA" id="ARBA00022989"/>
    </source>
</evidence>
<comment type="subcellular location">
    <subcellularLocation>
        <location evidence="1">Cell membrane</location>
        <topology evidence="1">Multi-pass membrane protein</topology>
    </subcellularLocation>
</comment>
<dbReference type="OrthoDB" id="3733837at2"/>
<keyword evidence="11" id="KW-1185">Reference proteome</keyword>
<dbReference type="PANTHER" id="PTHR34702">
    <property type="entry name" value="NA(+)/H(+) ANTIPORTER SUBUNIT F1"/>
    <property type="match status" value="1"/>
</dbReference>
<evidence type="ECO:0000256" key="8">
    <source>
        <dbReference type="SAM" id="MobiDB-lite"/>
    </source>
</evidence>
<evidence type="ECO:0000256" key="4">
    <source>
        <dbReference type="ARBA" id="ARBA00022475"/>
    </source>
</evidence>
<dbReference type="GO" id="GO:0015385">
    <property type="term" value="F:sodium:proton antiporter activity"/>
    <property type="evidence" value="ECO:0007669"/>
    <property type="project" value="TreeGrafter"/>
</dbReference>
<evidence type="ECO:0000256" key="2">
    <source>
        <dbReference type="ARBA" id="ARBA00009212"/>
    </source>
</evidence>
<dbReference type="Pfam" id="PF04066">
    <property type="entry name" value="MrpF_PhaF"/>
    <property type="match status" value="1"/>
</dbReference>
<reference evidence="10 11" key="1">
    <citation type="submission" date="2019-03" db="EMBL/GenBank/DDBJ databases">
        <title>Genomic Encyclopedia of Archaeal and Bacterial Type Strains, Phase II (KMG-II): from individual species to whole genera.</title>
        <authorList>
            <person name="Goeker M."/>
        </authorList>
    </citation>
    <scope>NUCLEOTIDE SEQUENCE [LARGE SCALE GENOMIC DNA]</scope>
    <source>
        <strain evidence="10 11">DSM 24782</strain>
    </source>
</reference>
<evidence type="ECO:0000256" key="5">
    <source>
        <dbReference type="ARBA" id="ARBA00022692"/>
    </source>
</evidence>
<dbReference type="PANTHER" id="PTHR34702:SF1">
    <property type="entry name" value="NA(+)_H(+) ANTIPORTER SUBUNIT F"/>
    <property type="match status" value="1"/>
</dbReference>
<keyword evidence="6 9" id="KW-1133">Transmembrane helix</keyword>
<evidence type="ECO:0000313" key="10">
    <source>
        <dbReference type="EMBL" id="TDS77685.1"/>
    </source>
</evidence>
<dbReference type="RefSeq" id="WP_133766725.1">
    <property type="nucleotide sequence ID" value="NZ_BAAARP010000003.1"/>
</dbReference>
<name>A0A4R7FMI1_9MICO</name>
<protein>
    <submittedName>
        <fullName evidence="10">Multisubunit Na+/H+ antiporter MnhF subunit</fullName>
    </submittedName>
</protein>
<keyword evidence="7 9" id="KW-0472">Membrane</keyword>
<accession>A0A4R7FMI1</accession>
<evidence type="ECO:0000256" key="3">
    <source>
        <dbReference type="ARBA" id="ARBA00022448"/>
    </source>
</evidence>
<dbReference type="AlphaFoldDB" id="A0A4R7FMI1"/>
<comment type="similarity">
    <text evidence="2">Belongs to the CPA3 antiporters (TC 2.A.63) subunit F family.</text>
</comment>
<dbReference type="InterPro" id="IPR007208">
    <property type="entry name" value="MrpF/PhaF-like"/>
</dbReference>
<feature type="transmembrane region" description="Helical" evidence="9">
    <location>
        <begin position="36"/>
        <end position="56"/>
    </location>
</feature>
<organism evidence="10 11">
    <name type="scientific">Amnibacterium kyonggiense</name>
    <dbReference type="NCBI Taxonomy" id="595671"/>
    <lineage>
        <taxon>Bacteria</taxon>
        <taxon>Bacillati</taxon>
        <taxon>Actinomycetota</taxon>
        <taxon>Actinomycetes</taxon>
        <taxon>Micrococcales</taxon>
        <taxon>Microbacteriaceae</taxon>
        <taxon>Amnibacterium</taxon>
    </lineage>
</organism>
<keyword evidence="3" id="KW-0813">Transport</keyword>
<keyword evidence="4" id="KW-1003">Cell membrane</keyword>
<evidence type="ECO:0000256" key="9">
    <source>
        <dbReference type="SAM" id="Phobius"/>
    </source>
</evidence>
<evidence type="ECO:0000313" key="11">
    <source>
        <dbReference type="Proteomes" id="UP000295344"/>
    </source>
</evidence>
<evidence type="ECO:0000256" key="7">
    <source>
        <dbReference type="ARBA" id="ARBA00023136"/>
    </source>
</evidence>